<evidence type="ECO:0000313" key="1">
    <source>
        <dbReference type="EMBL" id="CAB4599470.1"/>
    </source>
</evidence>
<sequence>MAPPFETALLSQPLMTAPSTLNATLPVVLTQASKVLLVLPTVILGIHKSVTPSTENDESAELLEALYLESPL</sequence>
<accession>A0A6J6GGS8</accession>
<protein>
    <submittedName>
        <fullName evidence="1">Unannotated protein</fullName>
    </submittedName>
</protein>
<reference evidence="1" key="1">
    <citation type="submission" date="2020-05" db="EMBL/GenBank/DDBJ databases">
        <authorList>
            <person name="Chiriac C."/>
            <person name="Salcher M."/>
            <person name="Ghai R."/>
            <person name="Kavagutti S V."/>
        </authorList>
    </citation>
    <scope>NUCLEOTIDE SEQUENCE</scope>
</reference>
<organism evidence="1">
    <name type="scientific">freshwater metagenome</name>
    <dbReference type="NCBI Taxonomy" id="449393"/>
    <lineage>
        <taxon>unclassified sequences</taxon>
        <taxon>metagenomes</taxon>
        <taxon>ecological metagenomes</taxon>
    </lineage>
</organism>
<dbReference type="AlphaFoldDB" id="A0A6J6GGS8"/>
<dbReference type="EMBL" id="CAEZUI010000092">
    <property type="protein sequence ID" value="CAB4599470.1"/>
    <property type="molecule type" value="Genomic_DNA"/>
</dbReference>
<gene>
    <name evidence="1" type="ORF">UFOPK1807_00734</name>
</gene>
<name>A0A6J6GGS8_9ZZZZ</name>
<proteinExistence type="predicted"/>